<dbReference type="SMART" id="SM00065">
    <property type="entry name" value="GAF"/>
    <property type="match status" value="1"/>
</dbReference>
<dbReference type="EMBL" id="FRYL01000045">
    <property type="protein sequence ID" value="SHO81721.1"/>
    <property type="molecule type" value="Genomic_DNA"/>
</dbReference>
<dbReference type="Pfam" id="PF13185">
    <property type="entry name" value="GAF_2"/>
    <property type="match status" value="1"/>
</dbReference>
<name>A0A1W1ELG6_9ZZZZ</name>
<reference evidence="2" key="1">
    <citation type="submission" date="2016-10" db="EMBL/GenBank/DDBJ databases">
        <authorList>
            <person name="de Groot N.N."/>
        </authorList>
    </citation>
    <scope>NUCLEOTIDE SEQUENCE</scope>
</reference>
<dbReference type="InterPro" id="IPR003018">
    <property type="entry name" value="GAF"/>
</dbReference>
<sequence>MNDKELYSKLAIFGKKLLERPALEDGMHLIANYAKEITTASRCSIFIHNKEKKTLWTAFADSIDTIKIPDDKGIVGKTLKNKIEIIVNNPYGDPDFFTTVDAKSGFTTKNIASIPIFDSTKKVIGVLQFLNKDGGFDEKDIRFIKFFAHYVSSYLELASVYGEI</sequence>
<proteinExistence type="predicted"/>
<dbReference type="EC" id="4.6.1.1" evidence="2"/>
<keyword evidence="2" id="KW-0456">Lyase</keyword>
<evidence type="ECO:0000259" key="1">
    <source>
        <dbReference type="SMART" id="SM00065"/>
    </source>
</evidence>
<dbReference type="SUPFAM" id="SSF55781">
    <property type="entry name" value="GAF domain-like"/>
    <property type="match status" value="1"/>
</dbReference>
<gene>
    <name evidence="2" type="ORF">MNB_SV-15-1267</name>
</gene>
<organism evidence="2">
    <name type="scientific">hydrothermal vent metagenome</name>
    <dbReference type="NCBI Taxonomy" id="652676"/>
    <lineage>
        <taxon>unclassified sequences</taxon>
        <taxon>metagenomes</taxon>
        <taxon>ecological metagenomes</taxon>
    </lineage>
</organism>
<dbReference type="AlphaFoldDB" id="A0A1W1ELG6"/>
<dbReference type="InterPro" id="IPR029016">
    <property type="entry name" value="GAF-like_dom_sf"/>
</dbReference>
<feature type="domain" description="GAF" evidence="1">
    <location>
        <begin position="22"/>
        <end position="164"/>
    </location>
</feature>
<accession>A0A1W1ELG6</accession>
<dbReference type="GO" id="GO:0004016">
    <property type="term" value="F:adenylate cyclase activity"/>
    <property type="evidence" value="ECO:0007669"/>
    <property type="project" value="UniProtKB-EC"/>
</dbReference>
<protein>
    <submittedName>
        <fullName evidence="2">Adenylate cyclase</fullName>
        <ecNumber evidence="2">4.6.1.1</ecNumber>
    </submittedName>
</protein>
<evidence type="ECO:0000313" key="2">
    <source>
        <dbReference type="EMBL" id="SHO81721.1"/>
    </source>
</evidence>
<dbReference type="Gene3D" id="3.30.450.40">
    <property type="match status" value="1"/>
</dbReference>